<evidence type="ECO:0000256" key="1">
    <source>
        <dbReference type="SAM" id="MobiDB-lite"/>
    </source>
</evidence>
<accession>A0AAV2II73</accession>
<sequence>KRPRLKRIWWVETSEPPGEDNEEDIGEDKDDNEESGDEEGGVARRTRQRVSSEHRSTERGRSPKSSCSSHHPDELYPQEETDHSLNVKCVLPQVLSPQMKGIPHENEPAPQKIDEDLPKLQAGGLGEDKETESSPQLDIQPATEV</sequence>
<evidence type="ECO:0000313" key="3">
    <source>
        <dbReference type="Proteomes" id="UP001497497"/>
    </source>
</evidence>
<reference evidence="2 3" key="1">
    <citation type="submission" date="2024-04" db="EMBL/GenBank/DDBJ databases">
        <authorList>
            <consortium name="Genoscope - CEA"/>
            <person name="William W."/>
        </authorList>
    </citation>
    <scope>NUCLEOTIDE SEQUENCE [LARGE SCALE GENOMIC DNA]</scope>
</reference>
<dbReference type="EMBL" id="CAXITT010000708">
    <property type="protein sequence ID" value="CAL1545429.1"/>
    <property type="molecule type" value="Genomic_DNA"/>
</dbReference>
<organism evidence="2 3">
    <name type="scientific">Lymnaea stagnalis</name>
    <name type="common">Great pond snail</name>
    <name type="synonym">Helix stagnalis</name>
    <dbReference type="NCBI Taxonomy" id="6523"/>
    <lineage>
        <taxon>Eukaryota</taxon>
        <taxon>Metazoa</taxon>
        <taxon>Spiralia</taxon>
        <taxon>Lophotrochozoa</taxon>
        <taxon>Mollusca</taxon>
        <taxon>Gastropoda</taxon>
        <taxon>Heterobranchia</taxon>
        <taxon>Euthyneura</taxon>
        <taxon>Panpulmonata</taxon>
        <taxon>Hygrophila</taxon>
        <taxon>Lymnaeoidea</taxon>
        <taxon>Lymnaeidae</taxon>
        <taxon>Lymnaea</taxon>
    </lineage>
</organism>
<comment type="caution">
    <text evidence="2">The sequence shown here is derived from an EMBL/GenBank/DDBJ whole genome shotgun (WGS) entry which is preliminary data.</text>
</comment>
<feature type="compositionally biased region" description="Basic and acidic residues" evidence="1">
    <location>
        <begin position="102"/>
        <end position="118"/>
    </location>
</feature>
<proteinExistence type="predicted"/>
<gene>
    <name evidence="2" type="ORF">GSLYS_00018912001</name>
</gene>
<feature type="compositionally biased region" description="Acidic residues" evidence="1">
    <location>
        <begin position="17"/>
        <end position="40"/>
    </location>
</feature>
<feature type="non-terminal residue" evidence="2">
    <location>
        <position position="145"/>
    </location>
</feature>
<name>A0AAV2II73_LYMST</name>
<keyword evidence="3" id="KW-1185">Reference proteome</keyword>
<protein>
    <submittedName>
        <fullName evidence="2">Uncharacterized protein</fullName>
    </submittedName>
</protein>
<feature type="region of interest" description="Disordered" evidence="1">
    <location>
        <begin position="1"/>
        <end position="145"/>
    </location>
</feature>
<dbReference type="AlphaFoldDB" id="A0AAV2II73"/>
<feature type="non-terminal residue" evidence="2">
    <location>
        <position position="1"/>
    </location>
</feature>
<dbReference type="Proteomes" id="UP001497497">
    <property type="component" value="Unassembled WGS sequence"/>
</dbReference>
<feature type="compositionally biased region" description="Basic and acidic residues" evidence="1">
    <location>
        <begin position="50"/>
        <end position="61"/>
    </location>
</feature>
<feature type="compositionally biased region" description="Basic and acidic residues" evidence="1">
    <location>
        <begin position="70"/>
        <end position="85"/>
    </location>
</feature>
<evidence type="ECO:0000313" key="2">
    <source>
        <dbReference type="EMBL" id="CAL1545429.1"/>
    </source>
</evidence>